<keyword evidence="3" id="KW-1185">Reference proteome</keyword>
<dbReference type="Gene3D" id="3.60.21.10">
    <property type="match status" value="1"/>
</dbReference>
<evidence type="ECO:0000313" key="2">
    <source>
        <dbReference type="EMBL" id="MBD2863901.1"/>
    </source>
</evidence>
<dbReference type="GO" id="GO:0016788">
    <property type="term" value="F:hydrolase activity, acting on ester bonds"/>
    <property type="evidence" value="ECO:0007669"/>
    <property type="project" value="TreeGrafter"/>
</dbReference>
<protein>
    <submittedName>
        <fullName evidence="2">Metallophosphoesterase family protein</fullName>
    </submittedName>
</protein>
<dbReference type="InterPro" id="IPR029052">
    <property type="entry name" value="Metallo-depent_PP-like"/>
</dbReference>
<proteinExistence type="predicted"/>
<organism evidence="2 3">
    <name type="scientific">Paenibacillus oceani</name>
    <dbReference type="NCBI Taxonomy" id="2772510"/>
    <lineage>
        <taxon>Bacteria</taxon>
        <taxon>Bacillati</taxon>
        <taxon>Bacillota</taxon>
        <taxon>Bacilli</taxon>
        <taxon>Bacillales</taxon>
        <taxon>Paenibacillaceae</taxon>
        <taxon>Paenibacillus</taxon>
    </lineage>
</organism>
<dbReference type="PANTHER" id="PTHR32440:SF11">
    <property type="entry name" value="METALLOPHOSPHOESTERASE DOMAIN-CONTAINING PROTEIN"/>
    <property type="match status" value="1"/>
</dbReference>
<dbReference type="RefSeq" id="WP_190929531.1">
    <property type="nucleotide sequence ID" value="NZ_JACXJA010000024.1"/>
</dbReference>
<dbReference type="CDD" id="cd07383">
    <property type="entry name" value="MPP_Dcr2"/>
    <property type="match status" value="1"/>
</dbReference>
<dbReference type="InterPro" id="IPR004843">
    <property type="entry name" value="Calcineurin-like_PHP"/>
</dbReference>
<dbReference type="PANTHER" id="PTHR32440">
    <property type="entry name" value="PHOSPHATASE DCR2-RELATED-RELATED"/>
    <property type="match status" value="1"/>
</dbReference>
<accession>A0A927CCU7</accession>
<reference evidence="2" key="1">
    <citation type="submission" date="2020-09" db="EMBL/GenBank/DDBJ databases">
        <title>A novel bacterium of genus Paenibacillus, isolated from South China Sea.</title>
        <authorList>
            <person name="Huang H."/>
            <person name="Mo K."/>
            <person name="Hu Y."/>
        </authorList>
    </citation>
    <scope>NUCLEOTIDE SEQUENCE</scope>
    <source>
        <strain evidence="2">IB182363</strain>
    </source>
</reference>
<gene>
    <name evidence="2" type="ORF">IDH45_18080</name>
</gene>
<dbReference type="GO" id="GO:0005737">
    <property type="term" value="C:cytoplasm"/>
    <property type="evidence" value="ECO:0007669"/>
    <property type="project" value="TreeGrafter"/>
</dbReference>
<dbReference type="Pfam" id="PF00149">
    <property type="entry name" value="Metallophos"/>
    <property type="match status" value="1"/>
</dbReference>
<feature type="domain" description="Calcineurin-like phosphoesterase" evidence="1">
    <location>
        <begin position="15"/>
        <end position="246"/>
    </location>
</feature>
<dbReference type="AlphaFoldDB" id="A0A927CCU7"/>
<dbReference type="EMBL" id="JACXJA010000024">
    <property type="protein sequence ID" value="MBD2863901.1"/>
    <property type="molecule type" value="Genomic_DNA"/>
</dbReference>
<dbReference type="Proteomes" id="UP000639396">
    <property type="component" value="Unassembled WGS sequence"/>
</dbReference>
<sequence>MDKRKLTFREDGTFTIAQFTDIHWVDGSEADQRTRSLMELVIREEAPDLVIFTGDVIYSGGKGCNDPFQALRDAVATAENAKIPWALVFGNHDTEGNITREQLAPAVETYEFAVSDSGPANLSGFGNFVLEVEGHSGQTAAALYGLDSGEYSPLSHIKGYNWFRRDQISWFLQQSARLTEQNKGEPLPALAFFHIPLPEYNQVWETQTCYGHKQENVCCPPLNSGMFAAFVEAGDVMGTFCGHDHVNDYWGELHGVRLSYGRATGYNTYGREGFPRGSRLIRLREGERSFETWLRLDDGTVVLEQPEHVPGVGKAKIVE</sequence>
<dbReference type="PIRSF" id="PIRSF030250">
    <property type="entry name" value="Ptase_At2g46880"/>
    <property type="match status" value="1"/>
</dbReference>
<evidence type="ECO:0000313" key="3">
    <source>
        <dbReference type="Proteomes" id="UP000639396"/>
    </source>
</evidence>
<comment type="caution">
    <text evidence="2">The sequence shown here is derived from an EMBL/GenBank/DDBJ whole genome shotgun (WGS) entry which is preliminary data.</text>
</comment>
<dbReference type="SUPFAM" id="SSF56300">
    <property type="entry name" value="Metallo-dependent phosphatases"/>
    <property type="match status" value="1"/>
</dbReference>
<name>A0A927CCU7_9BACL</name>
<evidence type="ECO:0000259" key="1">
    <source>
        <dbReference type="Pfam" id="PF00149"/>
    </source>
</evidence>
<dbReference type="InterPro" id="IPR011230">
    <property type="entry name" value="PAP14/16/28/29"/>
</dbReference>